<evidence type="ECO:0000313" key="3">
    <source>
        <dbReference type="Proteomes" id="UP000076096"/>
    </source>
</evidence>
<dbReference type="Proteomes" id="UP000076096">
    <property type="component" value="Chromosome"/>
</dbReference>
<sequence>MGEAGPAWGASDCACCDACGSKPLPIGNLGTPAGPPAAGGVKGAPGAGAGGVNGAPGAGAGAGGVKGTPGAGAGCDAEAGP</sequence>
<feature type="region of interest" description="Disordered" evidence="1">
    <location>
        <begin position="42"/>
        <end position="81"/>
    </location>
</feature>
<organism evidence="2 3">
    <name type="scientific">Streptomyces qaidamensis</name>
    <dbReference type="NCBI Taxonomy" id="1783515"/>
    <lineage>
        <taxon>Bacteria</taxon>
        <taxon>Bacillati</taxon>
        <taxon>Actinomycetota</taxon>
        <taxon>Actinomycetes</taxon>
        <taxon>Kitasatosporales</taxon>
        <taxon>Streptomycetaceae</taxon>
        <taxon>Streptomyces</taxon>
        <taxon>Streptomyces aurantiacus group</taxon>
    </lineage>
</organism>
<reference evidence="3" key="1">
    <citation type="submission" date="2016-04" db="EMBL/GenBank/DDBJ databases">
        <authorList>
            <person name="Zhang B."/>
        </authorList>
    </citation>
    <scope>NUCLEOTIDE SEQUENCE [LARGE SCALE GENOMIC DNA]</scope>
    <source>
        <strain evidence="3">S10</strain>
    </source>
</reference>
<dbReference type="AlphaFoldDB" id="A0A143C7Q7"/>
<proteinExistence type="predicted"/>
<accession>A0A143C7Q7</accession>
<protein>
    <submittedName>
        <fullName evidence="2">Uncharacterized protein</fullName>
    </submittedName>
</protein>
<dbReference type="KEGG" id="stsi:A4E84_29205"/>
<keyword evidence="3" id="KW-1185">Reference proteome</keyword>
<dbReference type="EMBL" id="CP015098">
    <property type="protein sequence ID" value="AMW13219.1"/>
    <property type="molecule type" value="Genomic_DNA"/>
</dbReference>
<gene>
    <name evidence="2" type="ORF">A4E84_29205</name>
</gene>
<feature type="compositionally biased region" description="Gly residues" evidence="1">
    <location>
        <begin position="42"/>
        <end position="73"/>
    </location>
</feature>
<evidence type="ECO:0000313" key="2">
    <source>
        <dbReference type="EMBL" id="AMW13219.1"/>
    </source>
</evidence>
<name>A0A143C7Q7_9ACTN</name>
<evidence type="ECO:0000256" key="1">
    <source>
        <dbReference type="SAM" id="MobiDB-lite"/>
    </source>
</evidence>